<evidence type="ECO:0000259" key="8">
    <source>
        <dbReference type="PROSITE" id="PS50142"/>
    </source>
</evidence>
<organism evidence="9">
    <name type="scientific">viral metagenome</name>
    <dbReference type="NCBI Taxonomy" id="1070528"/>
    <lineage>
        <taxon>unclassified sequences</taxon>
        <taxon>metagenomes</taxon>
        <taxon>organismal metagenomes</taxon>
    </lineage>
</organism>
<dbReference type="HAMAP" id="MF_00104">
    <property type="entry name" value="RNase_III"/>
    <property type="match status" value="1"/>
</dbReference>
<protein>
    <recommendedName>
        <fullName evidence="10">RNase III domain-containing protein</fullName>
    </recommendedName>
</protein>
<dbReference type="EMBL" id="MN739021">
    <property type="protein sequence ID" value="QHT35486.1"/>
    <property type="molecule type" value="Genomic_DNA"/>
</dbReference>
<evidence type="ECO:0000256" key="1">
    <source>
        <dbReference type="ARBA" id="ARBA00022722"/>
    </source>
</evidence>
<accession>A0A6C0F1T3</accession>
<dbReference type="InterPro" id="IPR036389">
    <property type="entry name" value="RNase_III_sf"/>
</dbReference>
<dbReference type="PROSITE" id="PS50137">
    <property type="entry name" value="DS_RBD"/>
    <property type="match status" value="1"/>
</dbReference>
<dbReference type="Pfam" id="PF00035">
    <property type="entry name" value="dsrm"/>
    <property type="match status" value="1"/>
</dbReference>
<dbReference type="SMART" id="SM00535">
    <property type="entry name" value="RIBOc"/>
    <property type="match status" value="1"/>
</dbReference>
<dbReference type="InterPro" id="IPR011907">
    <property type="entry name" value="RNase_III"/>
</dbReference>
<dbReference type="GO" id="GO:0003723">
    <property type="term" value="F:RNA binding"/>
    <property type="evidence" value="ECO:0007669"/>
    <property type="project" value="UniProtKB-KW"/>
</dbReference>
<dbReference type="GO" id="GO:0046872">
    <property type="term" value="F:metal ion binding"/>
    <property type="evidence" value="ECO:0007669"/>
    <property type="project" value="UniProtKB-KW"/>
</dbReference>
<evidence type="ECO:0000256" key="4">
    <source>
        <dbReference type="ARBA" id="ARBA00022801"/>
    </source>
</evidence>
<evidence type="ECO:0008006" key="10">
    <source>
        <dbReference type="Google" id="ProtNLM"/>
    </source>
</evidence>
<dbReference type="Pfam" id="PF00636">
    <property type="entry name" value="Ribonuclease_3"/>
    <property type="match status" value="1"/>
</dbReference>
<dbReference type="SUPFAM" id="SSF69065">
    <property type="entry name" value="RNase III domain-like"/>
    <property type="match status" value="1"/>
</dbReference>
<dbReference type="GO" id="GO:0004525">
    <property type="term" value="F:ribonuclease III activity"/>
    <property type="evidence" value="ECO:0007669"/>
    <property type="project" value="InterPro"/>
</dbReference>
<keyword evidence="4" id="KW-0378">Hydrolase</keyword>
<reference evidence="9" key="1">
    <citation type="journal article" date="2020" name="Nature">
        <title>Giant virus diversity and host interactions through global metagenomics.</title>
        <authorList>
            <person name="Schulz F."/>
            <person name="Roux S."/>
            <person name="Paez-Espino D."/>
            <person name="Jungbluth S."/>
            <person name="Walsh D.A."/>
            <person name="Denef V.J."/>
            <person name="McMahon K.D."/>
            <person name="Konstantinidis K.T."/>
            <person name="Eloe-Fadrosh E.A."/>
            <person name="Kyrpides N.C."/>
            <person name="Woyke T."/>
        </authorList>
    </citation>
    <scope>NUCLEOTIDE SEQUENCE</scope>
    <source>
        <strain evidence="9">GVMAG-M-3300009180-45</strain>
    </source>
</reference>
<evidence type="ECO:0000313" key="9">
    <source>
        <dbReference type="EMBL" id="QHT35486.1"/>
    </source>
</evidence>
<feature type="domain" description="RNase III" evidence="8">
    <location>
        <begin position="20"/>
        <end position="174"/>
    </location>
</feature>
<evidence type="ECO:0000256" key="2">
    <source>
        <dbReference type="ARBA" id="ARBA00022723"/>
    </source>
</evidence>
<dbReference type="InterPro" id="IPR000999">
    <property type="entry name" value="RNase_III_dom"/>
</dbReference>
<sequence>MTDTYSPYNPRNRFFAEKDIHRILHRHGLPHYRVANQRVFQTAMVHTTYVKRNDYTTPDGRPASLAPCPSGVMPLQDESYECLEFEGDSVLGVCVATYLRRKYPDKKQGFLTDARKELVNNERIGALCQQVGLDAFYVISRHNEESVAINGRRNIQKLGDIFEAFIGALWTDCGNRFNIVYAFVTTVIEAYIDVQDAVTTVTNYKDIFQKYCQREFGCTPTYTMLSPMVDSKEIRVIVMDGPTIHGRGQGPTRKKAEQMAAKEALEKFGVVPSV</sequence>
<dbReference type="Gene3D" id="1.10.1520.10">
    <property type="entry name" value="Ribonuclease III domain"/>
    <property type="match status" value="1"/>
</dbReference>
<dbReference type="PANTHER" id="PTHR14950:SF37">
    <property type="entry name" value="ENDORIBONUCLEASE DICER"/>
    <property type="match status" value="1"/>
</dbReference>
<name>A0A6C0F1T3_9ZZZZ</name>
<keyword evidence="3" id="KW-0255">Endonuclease</keyword>
<keyword evidence="5" id="KW-0460">Magnesium</keyword>
<feature type="domain" description="DRBM" evidence="7">
    <location>
        <begin position="203"/>
        <end position="270"/>
    </location>
</feature>
<dbReference type="SMART" id="SM00358">
    <property type="entry name" value="DSRM"/>
    <property type="match status" value="1"/>
</dbReference>
<dbReference type="AlphaFoldDB" id="A0A6C0F1T3"/>
<dbReference type="Gene3D" id="3.30.160.20">
    <property type="match status" value="1"/>
</dbReference>
<dbReference type="GO" id="GO:0006364">
    <property type="term" value="P:rRNA processing"/>
    <property type="evidence" value="ECO:0007669"/>
    <property type="project" value="InterPro"/>
</dbReference>
<evidence type="ECO:0000259" key="7">
    <source>
        <dbReference type="PROSITE" id="PS50137"/>
    </source>
</evidence>
<dbReference type="PROSITE" id="PS50142">
    <property type="entry name" value="RNASE_3_2"/>
    <property type="match status" value="1"/>
</dbReference>
<evidence type="ECO:0000256" key="6">
    <source>
        <dbReference type="ARBA" id="ARBA00022884"/>
    </source>
</evidence>
<dbReference type="CDD" id="cd00593">
    <property type="entry name" value="RIBOc"/>
    <property type="match status" value="1"/>
</dbReference>
<keyword evidence="1" id="KW-0540">Nuclease</keyword>
<evidence type="ECO:0000256" key="3">
    <source>
        <dbReference type="ARBA" id="ARBA00022759"/>
    </source>
</evidence>
<proteinExistence type="inferred from homology"/>
<keyword evidence="6" id="KW-0694">RNA-binding</keyword>
<dbReference type="InterPro" id="IPR014720">
    <property type="entry name" value="dsRBD_dom"/>
</dbReference>
<dbReference type="CDD" id="cd10845">
    <property type="entry name" value="DSRM_RNAse_III_family"/>
    <property type="match status" value="1"/>
</dbReference>
<dbReference type="SUPFAM" id="SSF54768">
    <property type="entry name" value="dsRNA-binding domain-like"/>
    <property type="match status" value="1"/>
</dbReference>
<keyword evidence="2" id="KW-0479">Metal-binding</keyword>
<evidence type="ECO:0000256" key="5">
    <source>
        <dbReference type="ARBA" id="ARBA00022842"/>
    </source>
</evidence>
<dbReference type="PANTHER" id="PTHR14950">
    <property type="entry name" value="DICER-RELATED"/>
    <property type="match status" value="1"/>
</dbReference>